<name>A0ABT1A1R9_9PSEU</name>
<dbReference type="RefSeq" id="WP_252440175.1">
    <property type="nucleotide sequence ID" value="NZ_JAGSOV010000038.1"/>
</dbReference>
<evidence type="ECO:0000313" key="1">
    <source>
        <dbReference type="EMBL" id="MCO1656949.1"/>
    </source>
</evidence>
<evidence type="ECO:0000313" key="2">
    <source>
        <dbReference type="Proteomes" id="UP001165283"/>
    </source>
</evidence>
<accession>A0ABT1A1R9</accession>
<dbReference type="EMBL" id="JAGSOV010000038">
    <property type="protein sequence ID" value="MCO1656949.1"/>
    <property type="molecule type" value="Genomic_DNA"/>
</dbReference>
<gene>
    <name evidence="1" type="ORF">KDL28_17960</name>
</gene>
<protein>
    <submittedName>
        <fullName evidence="1">Molybdopterin oxidoreductase</fullName>
    </submittedName>
</protein>
<organism evidence="1 2">
    <name type="scientific">Pseudonocardia humida</name>
    <dbReference type="NCBI Taxonomy" id="2800819"/>
    <lineage>
        <taxon>Bacteria</taxon>
        <taxon>Bacillati</taxon>
        <taxon>Actinomycetota</taxon>
        <taxon>Actinomycetes</taxon>
        <taxon>Pseudonocardiales</taxon>
        <taxon>Pseudonocardiaceae</taxon>
        <taxon>Pseudonocardia</taxon>
    </lineage>
</organism>
<sequence>MISKPAFLQGVYPFEGSGLDKPGPLHPDLAYTPPPGTTAQALYFRGGNSTDELVTVVLLRDGAPMRYFPIGARASTHVALAVVEDVDEGSTLELHLAAREGLSGTVVVDLGLVEV</sequence>
<reference evidence="1" key="1">
    <citation type="submission" date="2021-04" db="EMBL/GenBank/DDBJ databases">
        <title>Pseudonocardia sp. nov., isolated from sandy soil of mangrove forest.</title>
        <authorList>
            <person name="Zan Z."/>
            <person name="Huang R."/>
            <person name="Liu W."/>
        </authorList>
    </citation>
    <scope>NUCLEOTIDE SEQUENCE</scope>
    <source>
        <strain evidence="1">S2-4</strain>
    </source>
</reference>
<comment type="caution">
    <text evidence="1">The sequence shown here is derived from an EMBL/GenBank/DDBJ whole genome shotgun (WGS) entry which is preliminary data.</text>
</comment>
<keyword evidence="2" id="KW-1185">Reference proteome</keyword>
<proteinExistence type="predicted"/>
<dbReference type="Proteomes" id="UP001165283">
    <property type="component" value="Unassembled WGS sequence"/>
</dbReference>